<dbReference type="Gene3D" id="2.40.50.1020">
    <property type="entry name" value="LytTr DNA-binding domain"/>
    <property type="match status" value="1"/>
</dbReference>
<dbReference type="SMART" id="SM00448">
    <property type="entry name" value="REC"/>
    <property type="match status" value="1"/>
</dbReference>
<dbReference type="Pfam" id="PF04397">
    <property type="entry name" value="LytTR"/>
    <property type="match status" value="1"/>
</dbReference>
<feature type="domain" description="Response regulatory" evidence="4">
    <location>
        <begin position="9"/>
        <end position="123"/>
    </location>
</feature>
<dbReference type="Pfam" id="PF00072">
    <property type="entry name" value="Response_reg"/>
    <property type="match status" value="1"/>
</dbReference>
<dbReference type="Proteomes" id="UP001250214">
    <property type="component" value="Unassembled WGS sequence"/>
</dbReference>
<keyword evidence="1 6" id="KW-0238">DNA-binding</keyword>
<dbReference type="SMART" id="SM00850">
    <property type="entry name" value="LytTR"/>
    <property type="match status" value="1"/>
</dbReference>
<dbReference type="Gene3D" id="3.40.50.2300">
    <property type="match status" value="1"/>
</dbReference>
<dbReference type="InterPro" id="IPR001789">
    <property type="entry name" value="Sig_transdc_resp-reg_receiver"/>
</dbReference>
<dbReference type="PROSITE" id="PS50110">
    <property type="entry name" value="RESPONSE_REGULATORY"/>
    <property type="match status" value="1"/>
</dbReference>
<dbReference type="RefSeq" id="WP_310913176.1">
    <property type="nucleotide sequence ID" value="NZ_JAVLVT010000006.1"/>
</dbReference>
<evidence type="ECO:0000256" key="1">
    <source>
        <dbReference type="ARBA" id="ARBA00023125"/>
    </source>
</evidence>
<dbReference type="PANTHER" id="PTHR48111">
    <property type="entry name" value="REGULATOR OF RPOS"/>
    <property type="match status" value="1"/>
</dbReference>
<name>A0ABU2H8K5_9ACTN</name>
<feature type="region of interest" description="Disordered" evidence="3">
    <location>
        <begin position="245"/>
        <end position="268"/>
    </location>
</feature>
<dbReference type="InterPro" id="IPR007492">
    <property type="entry name" value="LytTR_DNA-bd_dom"/>
</dbReference>
<dbReference type="InterPro" id="IPR039420">
    <property type="entry name" value="WalR-like"/>
</dbReference>
<evidence type="ECO:0000256" key="2">
    <source>
        <dbReference type="PROSITE-ProRule" id="PRU00169"/>
    </source>
</evidence>
<keyword evidence="7" id="KW-1185">Reference proteome</keyword>
<reference evidence="7" key="1">
    <citation type="submission" date="2023-07" db="EMBL/GenBank/DDBJ databases">
        <title>Novel species in the genus Lipingzhangella isolated from Sambhar Salt Lake.</title>
        <authorList>
            <person name="Jiya N."/>
            <person name="Kajale S."/>
            <person name="Sharma A."/>
        </authorList>
    </citation>
    <scope>NUCLEOTIDE SEQUENCE [LARGE SCALE GENOMIC DNA]</scope>
    <source>
        <strain evidence="7">LS1_29</strain>
    </source>
</reference>
<proteinExistence type="predicted"/>
<dbReference type="InterPro" id="IPR011006">
    <property type="entry name" value="CheY-like_superfamily"/>
</dbReference>
<dbReference type="GO" id="GO:0003677">
    <property type="term" value="F:DNA binding"/>
    <property type="evidence" value="ECO:0007669"/>
    <property type="project" value="UniProtKB-KW"/>
</dbReference>
<dbReference type="PANTHER" id="PTHR48111:SF69">
    <property type="entry name" value="RESPONSE REGULATOR RECEIVER"/>
    <property type="match status" value="1"/>
</dbReference>
<accession>A0ABU2H8K5</accession>
<sequence length="268" mass="29137">MSSTGPTLRCLVVEDETGTREELAGLLRSMPEIVDVTTAATGADAVRLLGTHEFHAAFLDILMPGLDGMDVARVLSNLARPPAIVFVTASEAHAVDAFGVGAVDYLLKPIRAERLAEAVSRILALRRPDPVPDPDDELDVVQIEVGRRTVFVRRDDIQFVEAQGDYVRLCTAEDSHLIRLSLSYLEDIWASAGFTRTHRGYLVAVPWVRDLRVTNSAGLVAVTPAGDVPVSRRHTRALKERLLAAARESHPMTRGTGGSTASRPRGEE</sequence>
<feature type="modified residue" description="4-aspartylphosphate" evidence="2">
    <location>
        <position position="60"/>
    </location>
</feature>
<evidence type="ECO:0000259" key="5">
    <source>
        <dbReference type="PROSITE" id="PS50930"/>
    </source>
</evidence>
<evidence type="ECO:0000313" key="7">
    <source>
        <dbReference type="Proteomes" id="UP001250214"/>
    </source>
</evidence>
<protein>
    <submittedName>
        <fullName evidence="6">LytTR family DNA-binding domain-containing protein</fullName>
    </submittedName>
</protein>
<feature type="domain" description="HTH LytTR-type" evidence="5">
    <location>
        <begin position="145"/>
        <end position="244"/>
    </location>
</feature>
<comment type="caution">
    <text evidence="6">The sequence shown here is derived from an EMBL/GenBank/DDBJ whole genome shotgun (WGS) entry which is preliminary data.</text>
</comment>
<gene>
    <name evidence="6" type="ORF">RIF23_15155</name>
</gene>
<dbReference type="EMBL" id="JAVLVT010000006">
    <property type="protein sequence ID" value="MDS1271632.1"/>
    <property type="molecule type" value="Genomic_DNA"/>
</dbReference>
<keyword evidence="2" id="KW-0597">Phosphoprotein</keyword>
<evidence type="ECO:0000313" key="6">
    <source>
        <dbReference type="EMBL" id="MDS1271632.1"/>
    </source>
</evidence>
<evidence type="ECO:0000256" key="3">
    <source>
        <dbReference type="SAM" id="MobiDB-lite"/>
    </source>
</evidence>
<dbReference type="SUPFAM" id="SSF52172">
    <property type="entry name" value="CheY-like"/>
    <property type="match status" value="1"/>
</dbReference>
<organism evidence="6 7">
    <name type="scientific">Lipingzhangella rawalii</name>
    <dbReference type="NCBI Taxonomy" id="2055835"/>
    <lineage>
        <taxon>Bacteria</taxon>
        <taxon>Bacillati</taxon>
        <taxon>Actinomycetota</taxon>
        <taxon>Actinomycetes</taxon>
        <taxon>Streptosporangiales</taxon>
        <taxon>Nocardiopsidaceae</taxon>
        <taxon>Lipingzhangella</taxon>
    </lineage>
</organism>
<evidence type="ECO:0000259" key="4">
    <source>
        <dbReference type="PROSITE" id="PS50110"/>
    </source>
</evidence>
<dbReference type="PROSITE" id="PS50930">
    <property type="entry name" value="HTH_LYTTR"/>
    <property type="match status" value="1"/>
</dbReference>